<dbReference type="EMBL" id="RJJC01000001">
    <property type="protein sequence ID" value="RNJ25771.1"/>
    <property type="molecule type" value="Genomic_DNA"/>
</dbReference>
<protein>
    <submittedName>
        <fullName evidence="1">Uncharacterized protein</fullName>
    </submittedName>
</protein>
<keyword evidence="2" id="KW-1185">Reference proteome</keyword>
<dbReference type="AlphaFoldDB" id="A0AAJ4R6Z3"/>
<proteinExistence type="predicted"/>
<dbReference type="Proteomes" id="UP000270581">
    <property type="component" value="Unassembled WGS sequence"/>
</dbReference>
<name>A0AAJ4R6Z3_9EURY</name>
<dbReference type="RefSeq" id="WP_123123812.1">
    <property type="nucleotide sequence ID" value="NZ_RJJC01000001.1"/>
</dbReference>
<organism evidence="1 2">
    <name type="scientific">Halosegnis longus</name>
    <dbReference type="NCBI Taxonomy" id="2216012"/>
    <lineage>
        <taxon>Archaea</taxon>
        <taxon>Methanobacteriati</taxon>
        <taxon>Methanobacteriota</taxon>
        <taxon>Stenosarchaea group</taxon>
        <taxon>Halobacteria</taxon>
        <taxon>Halobacteriales</taxon>
        <taxon>Natronomonadaceae</taxon>
        <taxon>Halosegnis</taxon>
    </lineage>
</organism>
<dbReference type="InterPro" id="IPR043899">
    <property type="entry name" value="DUF5789"/>
</dbReference>
<sequence length="93" mass="10305">MRPTETRQVFEAELTYPTTRRAAIEQVGGYELEAPTGEATLLATALRECPEREFDSATGLYAELMSFLDSAFVGRVGYDDRGGLHQNRTAMSL</sequence>
<evidence type="ECO:0000313" key="2">
    <source>
        <dbReference type="Proteomes" id="UP000270581"/>
    </source>
</evidence>
<comment type="caution">
    <text evidence="1">The sequence shown here is derived from an EMBL/GenBank/DDBJ whole genome shotgun (WGS) entry which is preliminary data.</text>
</comment>
<gene>
    <name evidence="1" type="ORF">Nmn1133_03070</name>
</gene>
<dbReference type="Pfam" id="PF19102">
    <property type="entry name" value="DUF5789"/>
    <property type="match status" value="1"/>
</dbReference>
<evidence type="ECO:0000313" key="1">
    <source>
        <dbReference type="EMBL" id="RNJ25771.1"/>
    </source>
</evidence>
<reference evidence="1 2" key="1">
    <citation type="submission" date="2018-11" db="EMBL/GenBank/DDBJ databases">
        <title>Genome sequences of Natronomonas sp. CBA1133.</title>
        <authorList>
            <person name="Roh S.W."/>
            <person name="Cha I.-T."/>
        </authorList>
    </citation>
    <scope>NUCLEOTIDE SEQUENCE [LARGE SCALE GENOMIC DNA]</scope>
    <source>
        <strain evidence="1 2">CBA1133</strain>
    </source>
</reference>
<accession>A0AAJ4R6Z3</accession>